<dbReference type="Proteomes" id="UP000249464">
    <property type="component" value="Unassembled WGS sequence"/>
</dbReference>
<keyword evidence="2" id="KW-1185">Reference proteome</keyword>
<evidence type="ECO:0000313" key="1">
    <source>
        <dbReference type="EMBL" id="SGY17778.1"/>
    </source>
</evidence>
<protein>
    <submittedName>
        <fullName evidence="1">BQ5605_C015g07887 protein</fullName>
    </submittedName>
</protein>
<name>A0A2X0LXR7_9BASI</name>
<accession>A0A2X0LXR7</accession>
<reference evidence="1 2" key="1">
    <citation type="submission" date="2016-11" db="EMBL/GenBank/DDBJ databases">
        <authorList>
            <person name="Jaros S."/>
            <person name="Januszkiewicz K."/>
            <person name="Wedrychowicz H."/>
        </authorList>
    </citation>
    <scope>NUCLEOTIDE SEQUENCE [LARGE SCALE GENOMIC DNA]</scope>
</reference>
<sequence>MEPRTRMADEVLRIDGEDKVGSECINHDKHEFGVGGRKRTCRIVGRVGAQGLTFVDLVEGLTGEEEASTDEEQAEKVECHHKQGRNEGQILWRDECQSAKRVTESSD</sequence>
<dbReference type="EMBL" id="FQNC01000015">
    <property type="protein sequence ID" value="SGY17778.1"/>
    <property type="molecule type" value="Genomic_DNA"/>
</dbReference>
<gene>
    <name evidence="1" type="primary">BQ5605_C015g07887</name>
    <name evidence="1" type="ORF">BQ5605_C015G07887</name>
</gene>
<dbReference type="AlphaFoldDB" id="A0A2X0LXR7"/>
<organism evidence="1 2">
    <name type="scientific">Microbotryum silenes-dioicae</name>
    <dbReference type="NCBI Taxonomy" id="796604"/>
    <lineage>
        <taxon>Eukaryota</taxon>
        <taxon>Fungi</taxon>
        <taxon>Dikarya</taxon>
        <taxon>Basidiomycota</taxon>
        <taxon>Pucciniomycotina</taxon>
        <taxon>Microbotryomycetes</taxon>
        <taxon>Microbotryales</taxon>
        <taxon>Microbotryaceae</taxon>
        <taxon>Microbotryum</taxon>
    </lineage>
</organism>
<proteinExistence type="predicted"/>
<evidence type="ECO:0000313" key="2">
    <source>
        <dbReference type="Proteomes" id="UP000249464"/>
    </source>
</evidence>